<dbReference type="Proteomes" id="UP000050794">
    <property type="component" value="Unassembled WGS sequence"/>
</dbReference>
<gene>
    <name evidence="2" type="ORF">TCNE_LOCUS10835</name>
</gene>
<evidence type="ECO:0000256" key="1">
    <source>
        <dbReference type="SAM" id="Phobius"/>
    </source>
</evidence>
<protein>
    <submittedName>
        <fullName evidence="4">G protein-coupled receptor</fullName>
    </submittedName>
</protein>
<name>A0A183UQR5_TOXCA</name>
<organism evidence="3 4">
    <name type="scientific">Toxocara canis</name>
    <name type="common">Canine roundworm</name>
    <dbReference type="NCBI Taxonomy" id="6265"/>
    <lineage>
        <taxon>Eukaryota</taxon>
        <taxon>Metazoa</taxon>
        <taxon>Ecdysozoa</taxon>
        <taxon>Nematoda</taxon>
        <taxon>Chromadorea</taxon>
        <taxon>Rhabditida</taxon>
        <taxon>Spirurina</taxon>
        <taxon>Ascaridomorpha</taxon>
        <taxon>Ascaridoidea</taxon>
        <taxon>Toxocaridae</taxon>
        <taxon>Toxocara</taxon>
    </lineage>
</organism>
<keyword evidence="1" id="KW-1133">Transmembrane helix</keyword>
<dbReference type="EMBL" id="UYWY01020635">
    <property type="protein sequence ID" value="VDM42156.1"/>
    <property type="molecule type" value="Genomic_DNA"/>
</dbReference>
<accession>A0A183UQR5</accession>
<evidence type="ECO:0000313" key="2">
    <source>
        <dbReference type="EMBL" id="VDM42156.1"/>
    </source>
</evidence>
<feature type="transmembrane region" description="Helical" evidence="1">
    <location>
        <begin position="6"/>
        <end position="24"/>
    </location>
</feature>
<keyword evidence="3" id="KW-1185">Reference proteome</keyword>
<evidence type="ECO:0000313" key="3">
    <source>
        <dbReference type="Proteomes" id="UP000050794"/>
    </source>
</evidence>
<keyword evidence="1" id="KW-0472">Membrane</keyword>
<dbReference type="AlphaFoldDB" id="A0A183UQR5"/>
<reference evidence="2 3" key="2">
    <citation type="submission" date="2018-11" db="EMBL/GenBank/DDBJ databases">
        <authorList>
            <consortium name="Pathogen Informatics"/>
        </authorList>
    </citation>
    <scope>NUCLEOTIDE SEQUENCE [LARGE SCALE GENOMIC DNA]</scope>
</reference>
<feature type="transmembrane region" description="Helical" evidence="1">
    <location>
        <begin position="55"/>
        <end position="80"/>
    </location>
</feature>
<reference evidence="4" key="1">
    <citation type="submission" date="2016-06" db="UniProtKB">
        <authorList>
            <consortium name="WormBaseParasite"/>
        </authorList>
    </citation>
    <scope>IDENTIFICATION</scope>
</reference>
<feature type="transmembrane region" description="Helical" evidence="1">
    <location>
        <begin position="31"/>
        <end position="49"/>
    </location>
</feature>
<sequence length="165" mass="19320">MYVAISALVLCAFNGVCLCVGVYAVNFLLDIIMLVSNAIAALLIFYALYYESAAFLIPFIVVQIVQCAGFFILALYTLYFTFAYKKQTFYRKFENKTKRRPVYMTAMFFKHDLIFVLDQMLMVVSIMIGIVICGWATWICAKCYNYLRQNNAYSVYFIRDRQFWR</sequence>
<feature type="transmembrane region" description="Helical" evidence="1">
    <location>
        <begin position="123"/>
        <end position="141"/>
    </location>
</feature>
<keyword evidence="1" id="KW-0812">Transmembrane</keyword>
<evidence type="ECO:0000313" key="4">
    <source>
        <dbReference type="WBParaSite" id="TCNE_0001083501-mRNA-1"/>
    </source>
</evidence>
<dbReference type="WBParaSite" id="TCNE_0001083501-mRNA-1">
    <property type="protein sequence ID" value="TCNE_0001083501-mRNA-1"/>
    <property type="gene ID" value="TCNE_0001083501"/>
</dbReference>
<proteinExistence type="predicted"/>